<evidence type="ECO:0000313" key="6">
    <source>
        <dbReference type="Proteomes" id="UP000790580"/>
    </source>
</evidence>
<dbReference type="InterPro" id="IPR003833">
    <property type="entry name" value="CT_C_D"/>
</dbReference>
<reference evidence="5 6" key="1">
    <citation type="submission" date="2021-06" db="EMBL/GenBank/DDBJ databases">
        <title>Bacillus sp. RD4P76, an endophyte from a halophyte.</title>
        <authorList>
            <person name="Sun J.-Q."/>
        </authorList>
    </citation>
    <scope>NUCLEOTIDE SEQUENCE [LARGE SCALE GENOMIC DNA]</scope>
    <source>
        <strain evidence="5 6">JCM 17098</strain>
    </source>
</reference>
<dbReference type="EC" id="3.5.2.9" evidence="5"/>
<keyword evidence="2 5" id="KW-0378">Hydrolase</keyword>
<name>A0ABS6JN08_9BACI</name>
<feature type="domain" description="Carboxyltransferase" evidence="4">
    <location>
        <begin position="13"/>
        <end position="230"/>
    </location>
</feature>
<protein>
    <submittedName>
        <fullName evidence="5">5-oxoprolinase subunit PxpB</fullName>
        <ecNumber evidence="5">3.5.2.9</ecNumber>
    </submittedName>
</protein>
<evidence type="ECO:0000313" key="5">
    <source>
        <dbReference type="EMBL" id="MBU9719942.1"/>
    </source>
</evidence>
<dbReference type="Gene3D" id="3.30.1360.40">
    <property type="match status" value="1"/>
</dbReference>
<evidence type="ECO:0000259" key="4">
    <source>
        <dbReference type="SMART" id="SM00796"/>
    </source>
</evidence>
<dbReference type="InterPro" id="IPR010016">
    <property type="entry name" value="PxpB"/>
</dbReference>
<keyword evidence="3" id="KW-0067">ATP-binding</keyword>
<comment type="caution">
    <text evidence="5">The sequence shown here is derived from an EMBL/GenBank/DDBJ whole genome shotgun (WGS) entry which is preliminary data.</text>
</comment>
<accession>A0ABS6JN08</accession>
<dbReference type="GO" id="GO:0017168">
    <property type="term" value="F:5-oxoprolinase (ATP-hydrolyzing) activity"/>
    <property type="evidence" value="ECO:0007669"/>
    <property type="project" value="UniProtKB-EC"/>
</dbReference>
<dbReference type="PANTHER" id="PTHR34698:SF2">
    <property type="entry name" value="5-OXOPROLINASE SUBUNIT B"/>
    <property type="match status" value="1"/>
</dbReference>
<keyword evidence="6" id="KW-1185">Reference proteome</keyword>
<dbReference type="Proteomes" id="UP000790580">
    <property type="component" value="Unassembled WGS sequence"/>
</dbReference>
<dbReference type="PANTHER" id="PTHR34698">
    <property type="entry name" value="5-OXOPROLINASE SUBUNIT B"/>
    <property type="match status" value="1"/>
</dbReference>
<evidence type="ECO:0000256" key="2">
    <source>
        <dbReference type="ARBA" id="ARBA00022801"/>
    </source>
</evidence>
<dbReference type="SMART" id="SM00796">
    <property type="entry name" value="AHS1"/>
    <property type="match status" value="1"/>
</dbReference>
<dbReference type="SUPFAM" id="SSF160467">
    <property type="entry name" value="PH0987 N-terminal domain-like"/>
    <property type="match status" value="1"/>
</dbReference>
<sequence>MKGNKLTNASSSPTIKPLSDIALLIEFYPAIISEEINDQVHQLAYHLENVPLAGVTELVPAYSSLAVFYNPLMKTYDQMKALMEERLQALYEKNTDKAKTNEFFKERRLITIPVLYGGELGPDIEIVAEHNQLSIEEVVKIHTSREYRVYMMGFSPGFPYLGGMSEEIATPRHEVPRVKVQAGSVGIAGSQTGIYPLDSPGGWQIIGKTPVPLFNISNFPKPHHDPHFQLKGTEHQEGAYHSSFPVLIRAGDTIRFTEIDEQEFDFIMSEVQAGSYQPMIEKYSCQGGE</sequence>
<dbReference type="Pfam" id="PF02682">
    <property type="entry name" value="CT_C_D"/>
    <property type="match status" value="1"/>
</dbReference>
<dbReference type="Gene3D" id="2.40.100.10">
    <property type="entry name" value="Cyclophilin-like"/>
    <property type="match status" value="1"/>
</dbReference>
<proteinExistence type="predicted"/>
<dbReference type="NCBIfam" id="TIGR00370">
    <property type="entry name" value="5-oxoprolinase subunit PxpB"/>
    <property type="match status" value="1"/>
</dbReference>
<keyword evidence="1" id="KW-0547">Nucleotide-binding</keyword>
<dbReference type="RefSeq" id="WP_088077153.1">
    <property type="nucleotide sequence ID" value="NZ_JAHQCR010000008.1"/>
</dbReference>
<dbReference type="InterPro" id="IPR029000">
    <property type="entry name" value="Cyclophilin-like_dom_sf"/>
</dbReference>
<dbReference type="SUPFAM" id="SSF50891">
    <property type="entry name" value="Cyclophilin-like"/>
    <property type="match status" value="1"/>
</dbReference>
<organism evidence="5 6">
    <name type="scientific">Evansella alkalicola</name>
    <dbReference type="NCBI Taxonomy" id="745819"/>
    <lineage>
        <taxon>Bacteria</taxon>
        <taxon>Bacillati</taxon>
        <taxon>Bacillota</taxon>
        <taxon>Bacilli</taxon>
        <taxon>Bacillales</taxon>
        <taxon>Bacillaceae</taxon>
        <taxon>Evansella</taxon>
    </lineage>
</organism>
<evidence type="ECO:0000256" key="3">
    <source>
        <dbReference type="ARBA" id="ARBA00022840"/>
    </source>
</evidence>
<evidence type="ECO:0000256" key="1">
    <source>
        <dbReference type="ARBA" id="ARBA00022741"/>
    </source>
</evidence>
<gene>
    <name evidence="5" type="primary">pxpB</name>
    <name evidence="5" type="ORF">KS407_00630</name>
</gene>
<dbReference type="EMBL" id="JAHQCR010000008">
    <property type="protein sequence ID" value="MBU9719942.1"/>
    <property type="molecule type" value="Genomic_DNA"/>
</dbReference>